<gene>
    <name evidence="1" type="ORF">ERS852461_04522</name>
</gene>
<dbReference type="GeneID" id="69589307"/>
<evidence type="ECO:0000313" key="2">
    <source>
        <dbReference type="Proteomes" id="UP000095606"/>
    </source>
</evidence>
<proteinExistence type="predicted"/>
<accession>A0A174UL00</accession>
<name>A0A3E5G456_9BACE</name>
<organism evidence="1 2">
    <name type="scientific">Bacteroides faecis</name>
    <dbReference type="NCBI Taxonomy" id="674529"/>
    <lineage>
        <taxon>Bacteria</taxon>
        <taxon>Pseudomonadati</taxon>
        <taxon>Bacteroidota</taxon>
        <taxon>Bacteroidia</taxon>
        <taxon>Bacteroidales</taxon>
        <taxon>Bacteroidaceae</taxon>
        <taxon>Bacteroides</taxon>
    </lineage>
</organism>
<dbReference type="InterPro" id="IPR017645">
    <property type="entry name" value="Dnd_assoc_1"/>
</dbReference>
<protein>
    <submittedName>
        <fullName evidence="1">DNA phosphorothioation-dependent restriction protein DptG</fullName>
    </submittedName>
</protein>
<dbReference type="AlphaFoldDB" id="A0A3E5G456"/>
<dbReference type="EMBL" id="CZAE01000030">
    <property type="protein sequence ID" value="CUQ19649.1"/>
    <property type="molecule type" value="Genomic_DNA"/>
</dbReference>
<dbReference type="Proteomes" id="UP000095606">
    <property type="component" value="Unassembled WGS sequence"/>
</dbReference>
<dbReference type="RefSeq" id="WP_055271330.1">
    <property type="nucleotide sequence ID" value="NZ_CABMFH010000031.1"/>
</dbReference>
<evidence type="ECO:0000313" key="1">
    <source>
        <dbReference type="EMBL" id="CUQ19649.1"/>
    </source>
</evidence>
<accession>A0A3E5G456</accession>
<sequence length="498" mass="57916">MINTENFYSSYYKDTTKDKALPTASRIRFENGVVENVLLEDKEFTDAFRSSVQVLPFTSNPSTSNYDRSCGLRGITGEFFRKSKDRQTKAISDFENNAIQPVRNYLLQQKHMKEKQVEEFIEIMKDVMYSDGSLTIIDPSFLKFLPLTDGNTNSKKYEHGQRSIAEYLSSMLCPKDLLVDMLSKKPNLFNEIIISALSSSTGTGGSNENEYIILPFIKEAFGEDLKWFLKRDDSIVVKYIHVFLHFYLCYSLSQTLVYLDYRKYNIVPEKPQKMYYILTSEHASEGREAVTNGWNKYVNKEALEKSFGRIEALDILNSLLDGNIGFYNDVYNKLKEQDFNDEIKMLLEDVICSYQRDKREQLKKREVAKFQFPDEVSTEVNSYDDFILKLGLLCTTLQSKEYESKMKIRVNNIMKIRMLSTRRGREILNLDDEMLFFLMAMISKGTRMKLEDLYEGFGKYGVAFDYDTKAAIENYLLKLNLLERKSDSGEAQYVKIVL</sequence>
<dbReference type="NCBIfam" id="TIGR03236">
    <property type="entry name" value="dnd_assoc_1"/>
    <property type="match status" value="1"/>
</dbReference>
<reference evidence="1 2" key="1">
    <citation type="submission" date="2015-09" db="EMBL/GenBank/DDBJ databases">
        <authorList>
            <consortium name="Pathogen Informatics"/>
        </authorList>
    </citation>
    <scope>NUCLEOTIDE SEQUENCE [LARGE SCALE GENOMIC DNA]</scope>
    <source>
        <strain evidence="1 2">2789STDY5834846</strain>
    </source>
</reference>